<evidence type="ECO:0000313" key="2">
    <source>
        <dbReference type="Proteomes" id="UP000492821"/>
    </source>
</evidence>
<evidence type="ECO:0000256" key="1">
    <source>
        <dbReference type="SAM" id="MobiDB-lite"/>
    </source>
</evidence>
<feature type="compositionally biased region" description="Polar residues" evidence="1">
    <location>
        <begin position="95"/>
        <end position="104"/>
    </location>
</feature>
<feature type="region of interest" description="Disordered" evidence="1">
    <location>
        <begin position="62"/>
        <end position="116"/>
    </location>
</feature>
<evidence type="ECO:0000313" key="3">
    <source>
        <dbReference type="WBParaSite" id="Pan_g5947.t1"/>
    </source>
</evidence>
<feature type="compositionally biased region" description="Polar residues" evidence="1">
    <location>
        <begin position="68"/>
        <end position="82"/>
    </location>
</feature>
<reference evidence="2" key="1">
    <citation type="journal article" date="2013" name="Genetics">
        <title>The draft genome and transcriptome of Panagrellus redivivus are shaped by the harsh demands of a free-living lifestyle.</title>
        <authorList>
            <person name="Srinivasan J."/>
            <person name="Dillman A.R."/>
            <person name="Macchietto M.G."/>
            <person name="Heikkinen L."/>
            <person name="Lakso M."/>
            <person name="Fracchia K.M."/>
            <person name="Antoshechkin I."/>
            <person name="Mortazavi A."/>
            <person name="Wong G."/>
            <person name="Sternberg P.W."/>
        </authorList>
    </citation>
    <scope>NUCLEOTIDE SEQUENCE [LARGE SCALE GENOMIC DNA]</scope>
    <source>
        <strain evidence="2">MT8872</strain>
    </source>
</reference>
<dbReference type="AlphaFoldDB" id="A0A7E4W3F7"/>
<name>A0A7E4W3F7_PANRE</name>
<proteinExistence type="predicted"/>
<protein>
    <submittedName>
        <fullName evidence="3">Uncharacterized protein</fullName>
    </submittedName>
</protein>
<accession>A0A7E4W3F7</accession>
<dbReference type="WBParaSite" id="Pan_g5947.t1">
    <property type="protein sequence ID" value="Pan_g5947.t1"/>
    <property type="gene ID" value="Pan_g5947"/>
</dbReference>
<dbReference type="Proteomes" id="UP000492821">
    <property type="component" value="Unassembled WGS sequence"/>
</dbReference>
<keyword evidence="2" id="KW-1185">Reference proteome</keyword>
<organism evidence="2 3">
    <name type="scientific">Panagrellus redivivus</name>
    <name type="common">Microworm</name>
    <dbReference type="NCBI Taxonomy" id="6233"/>
    <lineage>
        <taxon>Eukaryota</taxon>
        <taxon>Metazoa</taxon>
        <taxon>Ecdysozoa</taxon>
        <taxon>Nematoda</taxon>
        <taxon>Chromadorea</taxon>
        <taxon>Rhabditida</taxon>
        <taxon>Tylenchina</taxon>
        <taxon>Panagrolaimomorpha</taxon>
        <taxon>Panagrolaimoidea</taxon>
        <taxon>Panagrolaimidae</taxon>
        <taxon>Panagrellus</taxon>
    </lineage>
</organism>
<reference evidence="3" key="2">
    <citation type="submission" date="2020-10" db="UniProtKB">
        <authorList>
            <consortium name="WormBaseParasite"/>
        </authorList>
    </citation>
    <scope>IDENTIFICATION</scope>
</reference>
<sequence>MQQQPQPRLVYDANNRPYRSVMVRSANGGPLQRRLIPAGRLEGQGPRIFKIAANGTTFVRQVVPPNRTPTSNSGSEAATSDTPPVIDLEAGEGGNQPTASTASQPRVGFRPVDGSGEPMYINRQRVVRRPIRVVSKNGTYGYHGGAPPRFGGPGGIVNRNGRIIPFRPVYHGSVNRRPLEFEESEEEAISRAIEQEEARMQQEASTVYYDPEFQRIEANLVKRAQSTARELETTRFSKLTSYQSRAVMPSEIDVKVKQIVQKMMNDPSPLALNTADAEDIVDVKMTLNSVVDRALAATFRRNGFTGCANVARMHVFAEIPHLSEGTKSSTSFELSCGEASRVTA</sequence>